<sequence length="143" mass="15998">MKARVAQEVVLLYRLTEDTELGKNAVEAFSRAGIPCRHVAQEQLGETVGALASASPEGKSYDGEVPERSAMVFSGFTSNRLDQVLNRLHSVDPRNQAMKAVVTETNRTWAFGELLHELTRERESIRRQLQEQQEKAGQEQASE</sequence>
<dbReference type="Proteomes" id="UP000754750">
    <property type="component" value="Unassembled WGS sequence"/>
</dbReference>
<organism evidence="2 3">
    <name type="scientific">Faecalispora sporosphaeroides</name>
    <dbReference type="NCBI Taxonomy" id="1549"/>
    <lineage>
        <taxon>Bacteria</taxon>
        <taxon>Bacillati</taxon>
        <taxon>Bacillota</taxon>
        <taxon>Clostridia</taxon>
        <taxon>Eubacteriales</taxon>
        <taxon>Oscillospiraceae</taxon>
        <taxon>Faecalispora</taxon>
    </lineage>
</organism>
<accession>A0A928KTC9</accession>
<dbReference type="Pfam" id="PF12646">
    <property type="entry name" value="DUF3783"/>
    <property type="match status" value="1"/>
</dbReference>
<dbReference type="RefSeq" id="WP_326839952.1">
    <property type="nucleotide sequence ID" value="NZ_SVNY01000001.1"/>
</dbReference>
<reference evidence="2" key="1">
    <citation type="submission" date="2019-04" db="EMBL/GenBank/DDBJ databases">
        <title>Evolution of Biomass-Degrading Anaerobic Consortia Revealed by Metagenomics.</title>
        <authorList>
            <person name="Peng X."/>
        </authorList>
    </citation>
    <scope>NUCLEOTIDE SEQUENCE</scope>
    <source>
        <strain evidence="2">SIG551</strain>
    </source>
</reference>
<dbReference type="AlphaFoldDB" id="A0A928KTC9"/>
<gene>
    <name evidence="2" type="ORF">E7512_03145</name>
</gene>
<evidence type="ECO:0000313" key="2">
    <source>
        <dbReference type="EMBL" id="MBE6832571.1"/>
    </source>
</evidence>
<comment type="caution">
    <text evidence="2">The sequence shown here is derived from an EMBL/GenBank/DDBJ whole genome shotgun (WGS) entry which is preliminary data.</text>
</comment>
<keyword evidence="1" id="KW-0175">Coiled coil</keyword>
<feature type="coiled-coil region" evidence="1">
    <location>
        <begin position="115"/>
        <end position="142"/>
    </location>
</feature>
<name>A0A928KTC9_9FIRM</name>
<evidence type="ECO:0000256" key="1">
    <source>
        <dbReference type="SAM" id="Coils"/>
    </source>
</evidence>
<protein>
    <submittedName>
        <fullName evidence="2">DUF3783 domain-containing protein</fullName>
    </submittedName>
</protein>
<dbReference type="InterPro" id="IPR016621">
    <property type="entry name" value="UCP014543"/>
</dbReference>
<dbReference type="EMBL" id="SVNY01000001">
    <property type="protein sequence ID" value="MBE6832571.1"/>
    <property type="molecule type" value="Genomic_DNA"/>
</dbReference>
<evidence type="ECO:0000313" key="3">
    <source>
        <dbReference type="Proteomes" id="UP000754750"/>
    </source>
</evidence>
<proteinExistence type="predicted"/>